<dbReference type="GO" id="GO:0016491">
    <property type="term" value="F:oxidoreductase activity"/>
    <property type="evidence" value="ECO:0007669"/>
    <property type="project" value="UniProtKB-KW"/>
</dbReference>
<keyword evidence="4" id="KW-0479">Metal-binding</keyword>
<feature type="signal peptide" evidence="8">
    <location>
        <begin position="1"/>
        <end position="28"/>
    </location>
</feature>
<protein>
    <submittedName>
        <fullName evidence="11">Laccase-12</fullName>
    </submittedName>
</protein>
<dbReference type="Gene3D" id="2.60.40.420">
    <property type="entry name" value="Cupredoxins - blue copper proteins"/>
    <property type="match status" value="2"/>
</dbReference>
<feature type="chain" id="PRO_5040146983" evidence="8">
    <location>
        <begin position="29"/>
        <end position="353"/>
    </location>
</feature>
<reference evidence="11" key="1">
    <citation type="submission" date="2019-12" db="EMBL/GenBank/DDBJ databases">
        <authorList>
            <person name="Scholes J."/>
        </authorList>
    </citation>
    <scope>NUCLEOTIDE SEQUENCE</scope>
</reference>
<evidence type="ECO:0000256" key="8">
    <source>
        <dbReference type="SAM" id="SignalP"/>
    </source>
</evidence>
<keyword evidence="12" id="KW-1185">Reference proteome</keyword>
<dbReference type="InterPro" id="IPR033138">
    <property type="entry name" value="Cu_oxidase_CS"/>
</dbReference>
<keyword evidence="5" id="KW-0677">Repeat</keyword>
<evidence type="ECO:0000313" key="11">
    <source>
        <dbReference type="EMBL" id="CAA0834437.1"/>
    </source>
</evidence>
<evidence type="ECO:0000256" key="7">
    <source>
        <dbReference type="ARBA" id="ARBA00023008"/>
    </source>
</evidence>
<keyword evidence="7" id="KW-0186">Copper</keyword>
<dbReference type="InterPro" id="IPR002355">
    <property type="entry name" value="Cu_oxidase_Cu_BS"/>
</dbReference>
<sequence>MKDFKNTTFFFVLSALLLFTSTMPITNAEVHTHTFVVQATPVKRLCKTRSTITVNGMFPGPTLEVQNGDSLVVNVVNRARYNVTIHWHGVRQMRTGWADGPEFVTQCPIRPGGSYTYRFTIQGQEGTLWWHAHSSWLRATVYGALIIRPRESYPFKKPNRESTLLLGEWWNANPIDVVRQATRTGAAPNAHKQGIQGVFTSDFPGNPPVQFDYTGNVSRALWQPVRGTKVYRIKYGETVQVVLQGTSIFTAENHPIHLHGYDFYIIAEGFGNFNQGRDSSKFNLVDPPLRNTASVPVGGWAVIRFVADNPGVWLLHCHLDVHIGWGLAMAFLVEDGVNPLQKLEAPPKDLPVC</sequence>
<evidence type="ECO:0000256" key="3">
    <source>
        <dbReference type="ARBA" id="ARBA00022525"/>
    </source>
</evidence>
<feature type="domain" description="Plastocyanin-like" evidence="9">
    <location>
        <begin position="203"/>
        <end position="335"/>
    </location>
</feature>
<name>A0A9N7RNG6_STRHE</name>
<dbReference type="PANTHER" id="PTHR11709:SF431">
    <property type="entry name" value="LACCASE-5"/>
    <property type="match status" value="1"/>
</dbReference>
<dbReference type="AlphaFoldDB" id="A0A9N7RNG6"/>
<feature type="domain" description="Plastocyanin-like" evidence="10">
    <location>
        <begin position="37"/>
        <end position="151"/>
    </location>
</feature>
<dbReference type="SUPFAM" id="SSF49503">
    <property type="entry name" value="Cupredoxins"/>
    <property type="match status" value="2"/>
</dbReference>
<dbReference type="CDD" id="cd13849">
    <property type="entry name" value="CuRO_1_LCC_plant"/>
    <property type="match status" value="1"/>
</dbReference>
<evidence type="ECO:0000256" key="4">
    <source>
        <dbReference type="ARBA" id="ARBA00022723"/>
    </source>
</evidence>
<dbReference type="OrthoDB" id="2121828at2759"/>
<evidence type="ECO:0000256" key="1">
    <source>
        <dbReference type="ARBA" id="ARBA00004613"/>
    </source>
</evidence>
<evidence type="ECO:0000256" key="5">
    <source>
        <dbReference type="ARBA" id="ARBA00022737"/>
    </source>
</evidence>
<dbReference type="InterPro" id="IPR008972">
    <property type="entry name" value="Cupredoxin"/>
</dbReference>
<evidence type="ECO:0000259" key="9">
    <source>
        <dbReference type="Pfam" id="PF07731"/>
    </source>
</evidence>
<dbReference type="EMBL" id="CACSLK010028053">
    <property type="protein sequence ID" value="CAA0834437.1"/>
    <property type="molecule type" value="Genomic_DNA"/>
</dbReference>
<evidence type="ECO:0000256" key="2">
    <source>
        <dbReference type="ARBA" id="ARBA00010609"/>
    </source>
</evidence>
<comment type="subcellular location">
    <subcellularLocation>
        <location evidence="1">Secreted</location>
    </subcellularLocation>
</comment>
<gene>
    <name evidence="11" type="ORF">SHERM_02260</name>
</gene>
<proteinExistence type="inferred from homology"/>
<dbReference type="InterPro" id="IPR034289">
    <property type="entry name" value="CuRO_3_LCC"/>
</dbReference>
<dbReference type="Pfam" id="PF07732">
    <property type="entry name" value="Cu-oxidase_3"/>
    <property type="match status" value="1"/>
</dbReference>
<keyword evidence="8" id="KW-0732">Signal</keyword>
<comment type="similarity">
    <text evidence="2">Belongs to the multicopper oxidase family.</text>
</comment>
<dbReference type="InterPro" id="IPR045087">
    <property type="entry name" value="Cu-oxidase_fam"/>
</dbReference>
<keyword evidence="3" id="KW-0964">Secreted</keyword>
<comment type="caution">
    <text evidence="11">The sequence shown here is derived from an EMBL/GenBank/DDBJ whole genome shotgun (WGS) entry which is preliminary data.</text>
</comment>
<dbReference type="GO" id="GO:0005576">
    <property type="term" value="C:extracellular region"/>
    <property type="evidence" value="ECO:0007669"/>
    <property type="project" value="UniProtKB-SubCell"/>
</dbReference>
<dbReference type="CDD" id="cd13897">
    <property type="entry name" value="CuRO_3_LCC_plant"/>
    <property type="match status" value="1"/>
</dbReference>
<evidence type="ECO:0000256" key="6">
    <source>
        <dbReference type="ARBA" id="ARBA00023002"/>
    </source>
</evidence>
<dbReference type="Pfam" id="PF07731">
    <property type="entry name" value="Cu-oxidase_2"/>
    <property type="match status" value="1"/>
</dbReference>
<dbReference type="InterPro" id="IPR011706">
    <property type="entry name" value="Cu-oxidase_C"/>
</dbReference>
<accession>A0A9N7RNG6</accession>
<dbReference type="InterPro" id="IPR034288">
    <property type="entry name" value="CuRO_1_LCC"/>
</dbReference>
<dbReference type="Proteomes" id="UP001153555">
    <property type="component" value="Unassembled WGS sequence"/>
</dbReference>
<evidence type="ECO:0000259" key="10">
    <source>
        <dbReference type="Pfam" id="PF07732"/>
    </source>
</evidence>
<dbReference type="PANTHER" id="PTHR11709">
    <property type="entry name" value="MULTI-COPPER OXIDASE"/>
    <property type="match status" value="1"/>
</dbReference>
<dbReference type="PROSITE" id="PS00079">
    <property type="entry name" value="MULTICOPPER_OXIDASE1"/>
    <property type="match status" value="1"/>
</dbReference>
<dbReference type="FunFam" id="2.60.40.420:FF:000062">
    <property type="entry name" value="Laccase"/>
    <property type="match status" value="1"/>
</dbReference>
<dbReference type="GO" id="GO:0005507">
    <property type="term" value="F:copper ion binding"/>
    <property type="evidence" value="ECO:0007669"/>
    <property type="project" value="InterPro"/>
</dbReference>
<evidence type="ECO:0000313" key="12">
    <source>
        <dbReference type="Proteomes" id="UP001153555"/>
    </source>
</evidence>
<dbReference type="PROSITE" id="PS00080">
    <property type="entry name" value="MULTICOPPER_OXIDASE2"/>
    <property type="match status" value="1"/>
</dbReference>
<organism evidence="11 12">
    <name type="scientific">Striga hermonthica</name>
    <name type="common">Purple witchweed</name>
    <name type="synonym">Buchnera hermonthica</name>
    <dbReference type="NCBI Taxonomy" id="68872"/>
    <lineage>
        <taxon>Eukaryota</taxon>
        <taxon>Viridiplantae</taxon>
        <taxon>Streptophyta</taxon>
        <taxon>Embryophyta</taxon>
        <taxon>Tracheophyta</taxon>
        <taxon>Spermatophyta</taxon>
        <taxon>Magnoliopsida</taxon>
        <taxon>eudicotyledons</taxon>
        <taxon>Gunneridae</taxon>
        <taxon>Pentapetalae</taxon>
        <taxon>asterids</taxon>
        <taxon>lamiids</taxon>
        <taxon>Lamiales</taxon>
        <taxon>Orobanchaceae</taxon>
        <taxon>Buchnereae</taxon>
        <taxon>Striga</taxon>
    </lineage>
</organism>
<dbReference type="InterPro" id="IPR011707">
    <property type="entry name" value="Cu-oxidase-like_N"/>
</dbReference>
<keyword evidence="6" id="KW-0560">Oxidoreductase</keyword>